<reference evidence="1" key="1">
    <citation type="submission" date="2020-04" db="EMBL/GenBank/DDBJ databases">
        <authorList>
            <person name="Alioto T."/>
            <person name="Alioto T."/>
            <person name="Gomez Garrido J."/>
        </authorList>
    </citation>
    <scope>NUCLEOTIDE SEQUENCE</scope>
    <source>
        <strain evidence="1">A484AB</strain>
    </source>
</reference>
<dbReference type="InterPro" id="IPR012340">
    <property type="entry name" value="NA-bd_OB-fold"/>
</dbReference>
<proteinExistence type="predicted"/>
<gene>
    <name evidence="1" type="ORF">PACLA_8A026955</name>
</gene>
<protein>
    <submittedName>
        <fullName evidence="1">Uncharacterized protein</fullName>
    </submittedName>
</protein>
<comment type="caution">
    <text evidence="1">The sequence shown here is derived from an EMBL/GenBank/DDBJ whole genome shotgun (WGS) entry which is preliminary data.</text>
</comment>
<dbReference type="Proteomes" id="UP001152795">
    <property type="component" value="Unassembled WGS sequence"/>
</dbReference>
<evidence type="ECO:0000313" key="1">
    <source>
        <dbReference type="EMBL" id="CAB3987820.1"/>
    </source>
</evidence>
<accession>A0A6S7GTG1</accession>
<name>A0A6S7GTG1_PARCT</name>
<dbReference type="AlphaFoldDB" id="A0A6S7GTG1"/>
<dbReference type="OrthoDB" id="5986399at2759"/>
<organism evidence="1 2">
    <name type="scientific">Paramuricea clavata</name>
    <name type="common">Red gorgonian</name>
    <name type="synonym">Violescent sea-whip</name>
    <dbReference type="NCBI Taxonomy" id="317549"/>
    <lineage>
        <taxon>Eukaryota</taxon>
        <taxon>Metazoa</taxon>
        <taxon>Cnidaria</taxon>
        <taxon>Anthozoa</taxon>
        <taxon>Octocorallia</taxon>
        <taxon>Malacalcyonacea</taxon>
        <taxon>Plexauridae</taxon>
        <taxon>Paramuricea</taxon>
    </lineage>
</organism>
<dbReference type="SUPFAM" id="SSF50249">
    <property type="entry name" value="Nucleic acid-binding proteins"/>
    <property type="match status" value="1"/>
</dbReference>
<dbReference type="Gene3D" id="2.40.50.140">
    <property type="entry name" value="Nucleic acid-binding proteins"/>
    <property type="match status" value="2"/>
</dbReference>
<dbReference type="EMBL" id="CACRXK020001238">
    <property type="protein sequence ID" value="CAB3987820.1"/>
    <property type="molecule type" value="Genomic_DNA"/>
</dbReference>
<evidence type="ECO:0000313" key="2">
    <source>
        <dbReference type="Proteomes" id="UP001152795"/>
    </source>
</evidence>
<sequence length="333" mass="37619">MASKKTKSATTKKEKRKLVESKAESCSPCKVSKFRQSDDALEGQDKVLWINNNTRIDDAPDTLVDFVYNSGAASTSMSSPKTTIKNLENVKVNGLVTVKGLVTFGSNTPEQAGSTGLTKLEGFIIDESDCISLTIWNDDIKCVQDGKRYVAENLRLRQYQGVKYLTSTRESNFKLLKEDELQISPELIETAATKLQLKCREVKCFAMTTVEIIDYYSCVKCHKRIQSCPDSKVAKCENCNIRFLLEKSTKNKMARVSMKTSDTEEDQWFSLFNPALQEIINHYNITHELERNEALETIEEEKLSEIILLSEDSMTLMVNNANNGVNLVKFSKK</sequence>
<keyword evidence="2" id="KW-1185">Reference proteome</keyword>